<organism evidence="1 2">
    <name type="scientific">Gossypium arboreum</name>
    <name type="common">Tree cotton</name>
    <name type="synonym">Gossypium nanking</name>
    <dbReference type="NCBI Taxonomy" id="29729"/>
    <lineage>
        <taxon>Eukaryota</taxon>
        <taxon>Viridiplantae</taxon>
        <taxon>Streptophyta</taxon>
        <taxon>Embryophyta</taxon>
        <taxon>Tracheophyta</taxon>
        <taxon>Spermatophyta</taxon>
        <taxon>Magnoliopsida</taxon>
        <taxon>eudicotyledons</taxon>
        <taxon>Gunneridae</taxon>
        <taxon>Pentapetalae</taxon>
        <taxon>rosids</taxon>
        <taxon>malvids</taxon>
        <taxon>Malvales</taxon>
        <taxon>Malvaceae</taxon>
        <taxon>Malvoideae</taxon>
        <taxon>Gossypium</taxon>
    </lineage>
</organism>
<dbReference type="Proteomes" id="UP000032142">
    <property type="component" value="Unassembled WGS sequence"/>
</dbReference>
<gene>
    <name evidence="1" type="ORF">F383_38932</name>
</gene>
<comment type="caution">
    <text evidence="1">The sequence shown here is derived from an EMBL/GenBank/DDBJ whole genome shotgun (WGS) entry which is preliminary data.</text>
</comment>
<sequence length="12" mass="1419">MPTSPQTWPFLN</sequence>
<proteinExistence type="predicted"/>
<accession>A0A0B0MN50</accession>
<keyword evidence="2" id="KW-1185">Reference proteome</keyword>
<dbReference type="EMBL" id="JRRC01124256">
    <property type="protein sequence ID" value="KHG00326.1"/>
    <property type="molecule type" value="Genomic_DNA"/>
</dbReference>
<evidence type="ECO:0000313" key="2">
    <source>
        <dbReference type="Proteomes" id="UP000032142"/>
    </source>
</evidence>
<reference evidence="2" key="1">
    <citation type="submission" date="2014-09" db="EMBL/GenBank/DDBJ databases">
        <authorList>
            <person name="Mudge J."/>
            <person name="Ramaraj T."/>
            <person name="Lindquist I.E."/>
            <person name="Bharti A.K."/>
            <person name="Sundararajan A."/>
            <person name="Cameron C.T."/>
            <person name="Woodward J.E."/>
            <person name="May G.D."/>
            <person name="Brubaker C."/>
            <person name="Broadhvest J."/>
            <person name="Wilkins T.A."/>
        </authorList>
    </citation>
    <scope>NUCLEOTIDE SEQUENCE</scope>
    <source>
        <strain evidence="2">cv. AKA8401</strain>
    </source>
</reference>
<name>A0A0B0MN50_GOSAR</name>
<protein>
    <submittedName>
        <fullName evidence="1">Uncharacterized protein</fullName>
    </submittedName>
</protein>
<evidence type="ECO:0000313" key="1">
    <source>
        <dbReference type="EMBL" id="KHG00326.1"/>
    </source>
</evidence>